<evidence type="ECO:0000256" key="9">
    <source>
        <dbReference type="SAM" id="SignalP"/>
    </source>
</evidence>
<evidence type="ECO:0000256" key="7">
    <source>
        <dbReference type="ARBA" id="ARBA00023049"/>
    </source>
</evidence>
<keyword evidence="6" id="KW-0862">Zinc</keyword>
<keyword evidence="4" id="KW-0479">Metal-binding</keyword>
<dbReference type="Gene3D" id="3.40.630.10">
    <property type="entry name" value="Zn peptidases"/>
    <property type="match status" value="1"/>
</dbReference>
<accession>A0ABV8UXG0</accession>
<dbReference type="GO" id="GO:0004180">
    <property type="term" value="F:carboxypeptidase activity"/>
    <property type="evidence" value="ECO:0007669"/>
    <property type="project" value="UniProtKB-KW"/>
</dbReference>
<dbReference type="SUPFAM" id="SSF53187">
    <property type="entry name" value="Zn-dependent exopeptidases"/>
    <property type="match status" value="1"/>
</dbReference>
<keyword evidence="7" id="KW-0482">Metalloprotease</keyword>
<dbReference type="EMBL" id="JBHSEF010000022">
    <property type="protein sequence ID" value="MFC4355204.1"/>
    <property type="molecule type" value="Genomic_DNA"/>
</dbReference>
<feature type="active site" description="Proton donor/acceptor" evidence="8">
    <location>
        <position position="489"/>
    </location>
</feature>
<evidence type="ECO:0000256" key="6">
    <source>
        <dbReference type="ARBA" id="ARBA00022833"/>
    </source>
</evidence>
<dbReference type="PROSITE" id="PS00132">
    <property type="entry name" value="CARBOXYPEPT_ZN_1"/>
    <property type="match status" value="1"/>
</dbReference>
<evidence type="ECO:0000313" key="12">
    <source>
        <dbReference type="Proteomes" id="UP001595733"/>
    </source>
</evidence>
<evidence type="ECO:0000256" key="4">
    <source>
        <dbReference type="ARBA" id="ARBA00022723"/>
    </source>
</evidence>
<dbReference type="InterPro" id="IPR000834">
    <property type="entry name" value="Peptidase_M14"/>
</dbReference>
<comment type="cofactor">
    <cofactor evidence="1">
        <name>Zn(2+)</name>
        <dbReference type="ChEBI" id="CHEBI:29105"/>
    </cofactor>
</comment>
<dbReference type="PROSITE" id="PS52035">
    <property type="entry name" value="PEPTIDASE_M14"/>
    <property type="match status" value="1"/>
</dbReference>
<proteinExistence type="inferred from homology"/>
<feature type="chain" id="PRO_5045613406" evidence="9">
    <location>
        <begin position="21"/>
        <end position="526"/>
    </location>
</feature>
<sequence>MKKWIISLLFFFTFPFIVNAENSWTVETSQNAILYSAPDTTSTPATQLAESLQLPASHYENGFYTVSYNGMTGYISSSQARSLFEASTSAFQVADQAIPYYNLKNGDLFRRGMLEPGAVFKRSGSSGGYHSIVYNGMEYFVPEQGTLPVITAAPTDFTGKAVFSYRMLPEVEAVVTNKAGQRIGTLARGQFVYLLDQQNGKGKINYLSQEGWINLSDFVHSDYFNPKKNLSHTELNYFLRTLHGMYPEFTELKRIGYSVEGREILAFKLGTSKKEVLMDASVHAREHMTSNVLAEMIDTYSYHYLNNSVYAGYNARNAFNKASVWFVPMVNPDGVTLVQSGASAVKNGALATRINGGSTNFNRWKANVRGVDLNDNFASRWETIRGGNTKPAYMAYKGPAPFSEPEAKALKDFMKSRPFESYVSYHSSGQIMYWFNYQASKEYKRDLALARNLSTITGYKVMPPQYLPGSGASADYFIQETKKPGISLEISTFVGERPVPLANWDRIWKQNSKVGLYLAVEAFSRK</sequence>
<feature type="signal peptide" evidence="9">
    <location>
        <begin position="1"/>
        <end position="20"/>
    </location>
</feature>
<dbReference type="PRINTS" id="PR00765">
    <property type="entry name" value="CRBOXYPTASEA"/>
</dbReference>
<protein>
    <submittedName>
        <fullName evidence="11">M14 family zinc carboxypeptidase</fullName>
    </submittedName>
</protein>
<gene>
    <name evidence="11" type="ORF">ACFO0S_09110</name>
</gene>
<evidence type="ECO:0000256" key="8">
    <source>
        <dbReference type="PROSITE-ProRule" id="PRU01379"/>
    </source>
</evidence>
<evidence type="ECO:0000256" key="5">
    <source>
        <dbReference type="ARBA" id="ARBA00022801"/>
    </source>
</evidence>
<dbReference type="PANTHER" id="PTHR11705:SF143">
    <property type="entry name" value="SLL0236 PROTEIN"/>
    <property type="match status" value="1"/>
</dbReference>
<evidence type="ECO:0000256" key="2">
    <source>
        <dbReference type="ARBA" id="ARBA00005988"/>
    </source>
</evidence>
<dbReference type="SMART" id="SM00631">
    <property type="entry name" value="Zn_pept"/>
    <property type="match status" value="1"/>
</dbReference>
<organism evidence="11 12">
    <name type="scientific">Chryseomicrobium palamuruense</name>
    <dbReference type="NCBI Taxonomy" id="682973"/>
    <lineage>
        <taxon>Bacteria</taxon>
        <taxon>Bacillati</taxon>
        <taxon>Bacillota</taxon>
        <taxon>Bacilli</taxon>
        <taxon>Bacillales</taxon>
        <taxon>Caryophanaceae</taxon>
        <taxon>Chryseomicrobium</taxon>
    </lineage>
</organism>
<keyword evidence="11" id="KW-0121">Carboxypeptidase</keyword>
<dbReference type="Proteomes" id="UP001595733">
    <property type="component" value="Unassembled WGS sequence"/>
</dbReference>
<keyword evidence="9" id="KW-0732">Signal</keyword>
<dbReference type="Pfam" id="PF00246">
    <property type="entry name" value="Peptidase_M14"/>
    <property type="match status" value="1"/>
</dbReference>
<dbReference type="PANTHER" id="PTHR11705">
    <property type="entry name" value="PROTEASE FAMILY M14 CARBOXYPEPTIDASE A,B"/>
    <property type="match status" value="1"/>
</dbReference>
<feature type="domain" description="Peptidase M14" evidence="10">
    <location>
        <begin position="228"/>
        <end position="522"/>
    </location>
</feature>
<name>A0ABV8UXG0_9BACL</name>
<dbReference type="RefSeq" id="WP_378141602.1">
    <property type="nucleotide sequence ID" value="NZ_JBHSEF010000022.1"/>
</dbReference>
<reference evidence="12" key="1">
    <citation type="journal article" date="2019" name="Int. J. Syst. Evol. Microbiol.">
        <title>The Global Catalogue of Microorganisms (GCM) 10K type strain sequencing project: providing services to taxonomists for standard genome sequencing and annotation.</title>
        <authorList>
            <consortium name="The Broad Institute Genomics Platform"/>
            <consortium name="The Broad Institute Genome Sequencing Center for Infectious Disease"/>
            <person name="Wu L."/>
            <person name="Ma J."/>
        </authorList>
    </citation>
    <scope>NUCLEOTIDE SEQUENCE [LARGE SCALE GENOMIC DNA]</scope>
    <source>
        <strain evidence="12">CCUG 50353</strain>
    </source>
</reference>
<evidence type="ECO:0000256" key="3">
    <source>
        <dbReference type="ARBA" id="ARBA00022670"/>
    </source>
</evidence>
<keyword evidence="12" id="KW-1185">Reference proteome</keyword>
<evidence type="ECO:0000313" key="11">
    <source>
        <dbReference type="EMBL" id="MFC4355204.1"/>
    </source>
</evidence>
<dbReference type="Gene3D" id="2.30.30.40">
    <property type="entry name" value="SH3 Domains"/>
    <property type="match status" value="1"/>
</dbReference>
<evidence type="ECO:0000256" key="1">
    <source>
        <dbReference type="ARBA" id="ARBA00001947"/>
    </source>
</evidence>
<comment type="similarity">
    <text evidence="2 8">Belongs to the peptidase M14 family.</text>
</comment>
<keyword evidence="5" id="KW-0378">Hydrolase</keyword>
<dbReference type="InterPro" id="IPR057246">
    <property type="entry name" value="CARBOXYPEPT_ZN_1"/>
</dbReference>
<comment type="caution">
    <text evidence="11">The sequence shown here is derived from an EMBL/GenBank/DDBJ whole genome shotgun (WGS) entry which is preliminary data.</text>
</comment>
<evidence type="ECO:0000259" key="10">
    <source>
        <dbReference type="PROSITE" id="PS52035"/>
    </source>
</evidence>
<keyword evidence="3" id="KW-0645">Protease</keyword>